<proteinExistence type="inferred from homology"/>
<dbReference type="Proteomes" id="UP000194841">
    <property type="component" value="Unassembled WGS sequence"/>
</dbReference>
<dbReference type="PIRSF" id="PIRSF017020">
    <property type="entry name" value="AstE"/>
    <property type="match status" value="1"/>
</dbReference>
<evidence type="ECO:0000256" key="3">
    <source>
        <dbReference type="ARBA" id="ARBA00022801"/>
    </source>
</evidence>
<dbReference type="NCBIfam" id="NF003706">
    <property type="entry name" value="PRK05324.1"/>
    <property type="match status" value="1"/>
</dbReference>
<dbReference type="InterPro" id="IPR016681">
    <property type="entry name" value="SuccinylGlu_desuccinylase"/>
</dbReference>
<evidence type="ECO:0000313" key="9">
    <source>
        <dbReference type="EMBL" id="OUL56725.1"/>
    </source>
</evidence>
<dbReference type="InterPro" id="IPR055438">
    <property type="entry name" value="AstE_AspA_cat"/>
</dbReference>
<dbReference type="UniPathway" id="UPA00185">
    <property type="reaction ID" value="UER00283"/>
</dbReference>
<dbReference type="HAMAP" id="MF_00767">
    <property type="entry name" value="Arg_catab_AstE"/>
    <property type="match status" value="1"/>
</dbReference>
<accession>A0A244CMB6</accession>
<keyword evidence="1 5" id="KW-0056">Arginine metabolism</keyword>
<keyword evidence="4 5" id="KW-0862">Zinc</keyword>
<keyword evidence="10" id="KW-1185">Reference proteome</keyword>
<dbReference type="InterPro" id="IPR050178">
    <property type="entry name" value="AspA/AstE_fam"/>
</dbReference>
<evidence type="ECO:0000313" key="10">
    <source>
        <dbReference type="Proteomes" id="UP000194841"/>
    </source>
</evidence>
<evidence type="ECO:0000256" key="2">
    <source>
        <dbReference type="ARBA" id="ARBA00022723"/>
    </source>
</evidence>
<dbReference type="Gene3D" id="3.40.630.10">
    <property type="entry name" value="Zn peptidases"/>
    <property type="match status" value="1"/>
</dbReference>
<dbReference type="GO" id="GO:0019545">
    <property type="term" value="P:L-arginine catabolic process to succinate"/>
    <property type="evidence" value="ECO:0007669"/>
    <property type="project" value="UniProtKB-UniRule"/>
</dbReference>
<dbReference type="CDD" id="cd03855">
    <property type="entry name" value="M14_ASTE"/>
    <property type="match status" value="1"/>
</dbReference>
<feature type="binding site" evidence="5">
    <location>
        <position position="159"/>
    </location>
    <ligand>
        <name>Zn(2+)</name>
        <dbReference type="ChEBI" id="CHEBI:29105"/>
    </ligand>
</feature>
<feature type="domain" description="Succinylglutamate desuccinylase/Aspartoacylase catalytic" evidence="8">
    <location>
        <begin position="55"/>
        <end position="248"/>
    </location>
</feature>
<organism evidence="9 10">
    <name type="scientific">Pseudoalteromonas ulvae</name>
    <dbReference type="NCBI Taxonomy" id="107327"/>
    <lineage>
        <taxon>Bacteria</taxon>
        <taxon>Pseudomonadati</taxon>
        <taxon>Pseudomonadota</taxon>
        <taxon>Gammaproteobacteria</taxon>
        <taxon>Alteromonadales</taxon>
        <taxon>Pseudoalteromonadaceae</taxon>
        <taxon>Pseudoalteromonas</taxon>
    </lineage>
</organism>
<dbReference type="GO" id="GO:0019544">
    <property type="term" value="P:L-arginine catabolic process to L-glutamate"/>
    <property type="evidence" value="ECO:0007669"/>
    <property type="project" value="UniProtKB-UniRule"/>
</dbReference>
<dbReference type="GO" id="GO:0009017">
    <property type="term" value="F:succinylglutamate desuccinylase activity"/>
    <property type="evidence" value="ECO:0007669"/>
    <property type="project" value="UniProtKB-UniRule"/>
</dbReference>
<comment type="pathway">
    <text evidence="5">Amino-acid degradation; L-arginine degradation via AST pathway; L-glutamate and succinate from L-arginine: step 5/5.</text>
</comment>
<dbReference type="OrthoDB" id="5290473at2"/>
<reference evidence="9 10" key="1">
    <citation type="submission" date="2017-02" db="EMBL/GenBank/DDBJ databases">
        <title>Pseudoalteromonas ulvae TC14 Genome.</title>
        <authorList>
            <person name="Molmeret M."/>
        </authorList>
    </citation>
    <scope>NUCLEOTIDE SEQUENCE [LARGE SCALE GENOMIC DNA]</scope>
    <source>
        <strain evidence="9">TC14</strain>
    </source>
</reference>
<evidence type="ECO:0000256" key="6">
    <source>
        <dbReference type="NCBIfam" id="TIGR03242"/>
    </source>
</evidence>
<dbReference type="AlphaFoldDB" id="A0A244CMB6"/>
<keyword evidence="3 5" id="KW-0378">Hydrolase</keyword>
<comment type="caution">
    <text evidence="9">The sequence shown here is derived from an EMBL/GenBank/DDBJ whole genome shotgun (WGS) entry which is preliminary data.</text>
</comment>
<feature type="active site" evidence="5">
    <location>
        <position position="223"/>
    </location>
</feature>
<dbReference type="GO" id="GO:0008270">
    <property type="term" value="F:zinc ion binding"/>
    <property type="evidence" value="ECO:0007669"/>
    <property type="project" value="UniProtKB-UniRule"/>
</dbReference>
<comment type="similarity">
    <text evidence="5">Belongs to the AspA/AstE family. Succinylglutamate desuccinylase subfamily.</text>
</comment>
<comment type="cofactor">
    <cofactor evidence="5">
        <name>Zn(2+)</name>
        <dbReference type="ChEBI" id="CHEBI:29105"/>
    </cofactor>
    <text evidence="5">Binds 1 zinc ion per subunit.</text>
</comment>
<dbReference type="SUPFAM" id="SSF53187">
    <property type="entry name" value="Zn-dependent exopeptidases"/>
    <property type="match status" value="1"/>
</dbReference>
<evidence type="ECO:0000259" key="8">
    <source>
        <dbReference type="Pfam" id="PF24827"/>
    </source>
</evidence>
<name>A0A244CMB6_PSEDV</name>
<comment type="function">
    <text evidence="5">Transforms N(2)-succinylglutamate into succinate and glutamate.</text>
</comment>
<feature type="domain" description="AstE/AspA barrel-sandwich hybrid" evidence="7">
    <location>
        <begin position="263"/>
        <end position="336"/>
    </location>
</feature>
<comment type="catalytic activity">
    <reaction evidence="5">
        <text>N-succinyl-L-glutamate + H2O = L-glutamate + succinate</text>
        <dbReference type="Rhea" id="RHEA:15169"/>
        <dbReference type="ChEBI" id="CHEBI:15377"/>
        <dbReference type="ChEBI" id="CHEBI:29985"/>
        <dbReference type="ChEBI" id="CHEBI:30031"/>
        <dbReference type="ChEBI" id="CHEBI:58763"/>
        <dbReference type="EC" id="3.5.1.96"/>
    </reaction>
</comment>
<feature type="binding site" evidence="5">
    <location>
        <position position="64"/>
    </location>
    <ligand>
        <name>Zn(2+)</name>
        <dbReference type="ChEBI" id="CHEBI:29105"/>
    </ligand>
</feature>
<dbReference type="PANTHER" id="PTHR15162:SF7">
    <property type="entry name" value="SUCCINYLGLUTAMATE DESUCCINYLASE"/>
    <property type="match status" value="1"/>
</dbReference>
<evidence type="ECO:0000256" key="4">
    <source>
        <dbReference type="ARBA" id="ARBA00022833"/>
    </source>
</evidence>
<evidence type="ECO:0000259" key="7">
    <source>
        <dbReference type="Pfam" id="PF04952"/>
    </source>
</evidence>
<dbReference type="EC" id="3.5.1.96" evidence="5 6"/>
<keyword evidence="2 5" id="KW-0479">Metal-binding</keyword>
<dbReference type="NCBIfam" id="TIGR03242">
    <property type="entry name" value="arg_catab_astE"/>
    <property type="match status" value="1"/>
</dbReference>
<gene>
    <name evidence="5" type="primary">astE</name>
    <name evidence="9" type="ORF">B1199_15225</name>
</gene>
<dbReference type="InterPro" id="IPR007036">
    <property type="entry name" value="Aste_AspA_hybrid_dom"/>
</dbReference>
<dbReference type="Pfam" id="PF24827">
    <property type="entry name" value="AstE_AspA_cat"/>
    <property type="match status" value="1"/>
</dbReference>
<dbReference type="Pfam" id="PF04952">
    <property type="entry name" value="AstE_AspA_hybrid"/>
    <property type="match status" value="1"/>
</dbReference>
<protein>
    <recommendedName>
        <fullName evidence="5 6">Succinylglutamate desuccinylase</fullName>
        <ecNumber evidence="5 6">3.5.1.96</ecNumber>
    </recommendedName>
</protein>
<dbReference type="PANTHER" id="PTHR15162">
    <property type="entry name" value="ASPARTOACYLASE"/>
    <property type="match status" value="1"/>
</dbReference>
<evidence type="ECO:0000256" key="1">
    <source>
        <dbReference type="ARBA" id="ARBA00022503"/>
    </source>
</evidence>
<dbReference type="EMBL" id="MWPV01000005">
    <property type="protein sequence ID" value="OUL56725.1"/>
    <property type="molecule type" value="Genomic_DNA"/>
</dbReference>
<feature type="binding site" evidence="5">
    <location>
        <position position="67"/>
    </location>
    <ligand>
        <name>Zn(2+)</name>
        <dbReference type="ChEBI" id="CHEBI:29105"/>
    </ligand>
</feature>
<evidence type="ECO:0000256" key="5">
    <source>
        <dbReference type="HAMAP-Rule" id="MF_00767"/>
    </source>
</evidence>
<sequence>MMYLTQLKNSGDFLSISRENEWHLDPVAFQLKNGTAVKVIDTGVISFEPLNPGQKDIVLSSAIHGNETAPIEICDELIQKIIKEELTLTQRVLFIYGNPASINIEKRFVEENLNRLFSGAHSGAPANNERIRAAKLEQYVSDFFNGVTGERTRAHYDLHTAIRGSKNEKFAVYPFIGDAPWKKEQLSFLLACGVNTVLMMKTAATTFSYFSSNQFGADAFTIELGQVKPFGHNDMTRFAKTKETLINLITKTEVFYPEFELNDFELFEVNRAINRTNEDFSFSFGDDVENFTGFTKGALLAKDGPIEYFAETEGEAVIFPNADVALGQRAVLTVIPLKDTHHLV</sequence>
<dbReference type="GO" id="GO:0016788">
    <property type="term" value="F:hydrolase activity, acting on ester bonds"/>
    <property type="evidence" value="ECO:0007669"/>
    <property type="project" value="UniProtKB-UniRule"/>
</dbReference>